<gene>
    <name evidence="1" type="ORF">AVEN_227474_1</name>
</gene>
<organism evidence="1 2">
    <name type="scientific">Araneus ventricosus</name>
    <name type="common">Orbweaver spider</name>
    <name type="synonym">Epeira ventricosa</name>
    <dbReference type="NCBI Taxonomy" id="182803"/>
    <lineage>
        <taxon>Eukaryota</taxon>
        <taxon>Metazoa</taxon>
        <taxon>Ecdysozoa</taxon>
        <taxon>Arthropoda</taxon>
        <taxon>Chelicerata</taxon>
        <taxon>Arachnida</taxon>
        <taxon>Araneae</taxon>
        <taxon>Araneomorphae</taxon>
        <taxon>Entelegynae</taxon>
        <taxon>Araneoidea</taxon>
        <taxon>Araneidae</taxon>
        <taxon>Araneus</taxon>
    </lineage>
</organism>
<proteinExistence type="predicted"/>
<reference evidence="1 2" key="1">
    <citation type="journal article" date="2019" name="Sci. Rep.">
        <title>Orb-weaving spider Araneus ventricosus genome elucidates the spidroin gene catalogue.</title>
        <authorList>
            <person name="Kono N."/>
            <person name="Nakamura H."/>
            <person name="Ohtoshi R."/>
            <person name="Moran D.A.P."/>
            <person name="Shinohara A."/>
            <person name="Yoshida Y."/>
            <person name="Fujiwara M."/>
            <person name="Mori M."/>
            <person name="Tomita M."/>
            <person name="Arakawa K."/>
        </authorList>
    </citation>
    <scope>NUCLEOTIDE SEQUENCE [LARGE SCALE GENOMIC DNA]</scope>
</reference>
<sequence>MYSWCPRRWDISFLITTKDLLHPDEACVKNMNNPASTTINRLLWPPHYKPIAGSICEDLSEQRHDLSLLGGSSTHTNIVSNRVARLCLHIRHALIPIFEVPP</sequence>
<evidence type="ECO:0000313" key="2">
    <source>
        <dbReference type="Proteomes" id="UP000499080"/>
    </source>
</evidence>
<protein>
    <submittedName>
        <fullName evidence="1">Uncharacterized protein</fullName>
    </submittedName>
</protein>
<dbReference type="AlphaFoldDB" id="A0A4Y2C3A1"/>
<keyword evidence="2" id="KW-1185">Reference proteome</keyword>
<dbReference type="Proteomes" id="UP000499080">
    <property type="component" value="Unassembled WGS sequence"/>
</dbReference>
<dbReference type="EMBL" id="BGPR01000144">
    <property type="protein sequence ID" value="GBL98950.1"/>
    <property type="molecule type" value="Genomic_DNA"/>
</dbReference>
<evidence type="ECO:0000313" key="1">
    <source>
        <dbReference type="EMBL" id="GBL98950.1"/>
    </source>
</evidence>
<name>A0A4Y2C3A1_ARAVE</name>
<accession>A0A4Y2C3A1</accession>
<comment type="caution">
    <text evidence="1">The sequence shown here is derived from an EMBL/GenBank/DDBJ whole genome shotgun (WGS) entry which is preliminary data.</text>
</comment>